<dbReference type="PATRIC" id="fig|1635277.3.peg.189"/>
<dbReference type="InterPro" id="IPR058782">
    <property type="entry name" value="GIY_YIG_3"/>
</dbReference>
<evidence type="ECO:0000259" key="1">
    <source>
        <dbReference type="Pfam" id="PF26468"/>
    </source>
</evidence>
<evidence type="ECO:0000313" key="2">
    <source>
        <dbReference type="EMBL" id="KUK88178.1"/>
    </source>
</evidence>
<dbReference type="AlphaFoldDB" id="A0A101I3V0"/>
<protein>
    <recommendedName>
        <fullName evidence="1">GIY-YIG domain-containing protein</fullName>
    </recommendedName>
</protein>
<sequence length="252" mass="30138">MSKMCKWLHEQLEQLPIIKYPFKLEKLPENGIYFFYEKDEIWGHGKNKLRIVRIGTHNKNENFRNRIKEHYLLDESKMNFDKNKPKPSDRSIFRKNIGRALIKKQNIEYLPIWEIDFTKSKNIKCFGNKRNIAKEKRIESAITKTLRDRFYFRFIKIDTQSERKTLERLLIGTVASCDSCKKSDRWLGNYSPKMQIKNSGLWLVQHLKANGIDENHKKTILEAIKSTKKWIKKLIKNHKKILALNRSSKFLL</sequence>
<feature type="domain" description="GIY-YIG" evidence="1">
    <location>
        <begin position="23"/>
        <end position="226"/>
    </location>
</feature>
<dbReference type="Pfam" id="PF26468">
    <property type="entry name" value="GIY_YIG_3"/>
    <property type="match status" value="1"/>
</dbReference>
<comment type="caution">
    <text evidence="2">The sequence shown here is derived from an EMBL/GenBank/DDBJ whole genome shotgun (WGS) entry which is preliminary data.</text>
</comment>
<evidence type="ECO:0000313" key="3">
    <source>
        <dbReference type="Proteomes" id="UP000053467"/>
    </source>
</evidence>
<dbReference type="Proteomes" id="UP000053467">
    <property type="component" value="Unassembled WGS sequence"/>
</dbReference>
<organism evidence="2 3">
    <name type="scientific">candidate division TA06 bacterium 34_109</name>
    <dbReference type="NCBI Taxonomy" id="1635277"/>
    <lineage>
        <taxon>Bacteria</taxon>
        <taxon>Bacteria division TA06</taxon>
    </lineage>
</organism>
<accession>A0A101I3V0</accession>
<reference evidence="3" key="1">
    <citation type="journal article" date="2015" name="MBio">
        <title>Genome-Resolved Metagenomic Analysis Reveals Roles for Candidate Phyla and Other Microbial Community Members in Biogeochemical Transformations in Oil Reservoirs.</title>
        <authorList>
            <person name="Hu P."/>
            <person name="Tom L."/>
            <person name="Singh A."/>
            <person name="Thomas B.C."/>
            <person name="Baker B.J."/>
            <person name="Piceno Y.M."/>
            <person name="Andersen G.L."/>
            <person name="Banfield J.F."/>
        </authorList>
    </citation>
    <scope>NUCLEOTIDE SEQUENCE [LARGE SCALE GENOMIC DNA]</scope>
</reference>
<name>A0A101I3V0_UNCT6</name>
<dbReference type="EMBL" id="LGGX01000001">
    <property type="protein sequence ID" value="KUK88178.1"/>
    <property type="molecule type" value="Genomic_DNA"/>
</dbReference>
<gene>
    <name evidence="2" type="ORF">XE03_0184</name>
</gene>
<proteinExistence type="predicted"/>